<name>A0A923LH30_9FIRM</name>
<proteinExistence type="predicted"/>
<dbReference type="CDD" id="cd00093">
    <property type="entry name" value="HTH_XRE"/>
    <property type="match status" value="1"/>
</dbReference>
<protein>
    <submittedName>
        <fullName evidence="4">Helix-turn-helix transcriptional regulator</fullName>
    </submittedName>
</protein>
<dbReference type="InterPro" id="IPR010982">
    <property type="entry name" value="Lambda_DNA-bd_dom_sf"/>
</dbReference>
<dbReference type="AlphaFoldDB" id="A0A923LH30"/>
<comment type="caution">
    <text evidence="4">The sequence shown here is derived from an EMBL/GenBank/DDBJ whole genome shotgun (WGS) entry which is preliminary data.</text>
</comment>
<evidence type="ECO:0000313" key="4">
    <source>
        <dbReference type="EMBL" id="MBC5688615.1"/>
    </source>
</evidence>
<accession>A0A923LH30</accession>
<evidence type="ECO:0000256" key="1">
    <source>
        <dbReference type="ARBA" id="ARBA00023125"/>
    </source>
</evidence>
<dbReference type="RefSeq" id="WP_186875219.1">
    <property type="nucleotide sequence ID" value="NZ_JACOPF010000001.1"/>
</dbReference>
<dbReference type="GO" id="GO:0003677">
    <property type="term" value="F:DNA binding"/>
    <property type="evidence" value="ECO:0007669"/>
    <property type="project" value="UniProtKB-KW"/>
</dbReference>
<dbReference type="EMBL" id="JACOPF010000001">
    <property type="protein sequence ID" value="MBC5688615.1"/>
    <property type="molecule type" value="Genomic_DNA"/>
</dbReference>
<organism evidence="4 5">
    <name type="scientific">Mediterraneibacter hominis</name>
    <dbReference type="NCBI Taxonomy" id="2763054"/>
    <lineage>
        <taxon>Bacteria</taxon>
        <taxon>Bacillati</taxon>
        <taxon>Bacillota</taxon>
        <taxon>Clostridia</taxon>
        <taxon>Lachnospirales</taxon>
        <taxon>Lachnospiraceae</taxon>
        <taxon>Mediterraneibacter</taxon>
    </lineage>
</organism>
<feature type="transmembrane region" description="Helical" evidence="2">
    <location>
        <begin position="117"/>
        <end position="135"/>
    </location>
</feature>
<dbReference type="Proteomes" id="UP000652477">
    <property type="component" value="Unassembled WGS sequence"/>
</dbReference>
<keyword evidence="2" id="KW-1133">Transmembrane helix</keyword>
<keyword evidence="5" id="KW-1185">Reference proteome</keyword>
<keyword evidence="2" id="KW-0812">Transmembrane</keyword>
<evidence type="ECO:0000256" key="2">
    <source>
        <dbReference type="SAM" id="Phobius"/>
    </source>
</evidence>
<feature type="transmembrane region" description="Helical" evidence="2">
    <location>
        <begin position="163"/>
        <end position="184"/>
    </location>
</feature>
<keyword evidence="1" id="KW-0238">DNA-binding</keyword>
<gene>
    <name evidence="4" type="ORF">H8S37_06685</name>
</gene>
<evidence type="ECO:0000259" key="3">
    <source>
        <dbReference type="PROSITE" id="PS50943"/>
    </source>
</evidence>
<dbReference type="PROSITE" id="PS50943">
    <property type="entry name" value="HTH_CROC1"/>
    <property type="match status" value="1"/>
</dbReference>
<evidence type="ECO:0000313" key="5">
    <source>
        <dbReference type="Proteomes" id="UP000652477"/>
    </source>
</evidence>
<feature type="transmembrane region" description="Helical" evidence="2">
    <location>
        <begin position="196"/>
        <end position="216"/>
    </location>
</feature>
<reference evidence="4" key="1">
    <citation type="submission" date="2020-08" db="EMBL/GenBank/DDBJ databases">
        <title>Genome public.</title>
        <authorList>
            <person name="Liu C."/>
            <person name="Sun Q."/>
        </authorList>
    </citation>
    <scope>NUCLEOTIDE SEQUENCE</scope>
    <source>
        <strain evidence="4">NSJ-55</strain>
    </source>
</reference>
<sequence>MSLGQNLQFYRKRKNITQEQLAEQLCVSRQTISKWEADASYPEMEKILQLCEMFGCSMDTLLRGEAKEDLAEDTAGYDSHMNCFSKRIVIGIELIILGAASGILADSFYAPAYISDLVTFSFVIAGALVLVATGLQHKRFAEKYPKIQPFYKKEEIERFEEKFPVFITGGIGVILAGVVVSALSEQFPEAKGYTKEIYNAVLLLFIAVGTGLLVYAGMQKSKFNIKEYNEENKPKSSQKERLQGMWCGCIMIFATILFLIGGFIFGKWEICWICYPIGALFCGIASIIINGIYKEEP</sequence>
<feature type="transmembrane region" description="Helical" evidence="2">
    <location>
        <begin position="245"/>
        <end position="266"/>
    </location>
</feature>
<keyword evidence="2" id="KW-0472">Membrane</keyword>
<dbReference type="SUPFAM" id="SSF47413">
    <property type="entry name" value="lambda repressor-like DNA-binding domains"/>
    <property type="match status" value="1"/>
</dbReference>
<dbReference type="Gene3D" id="1.10.260.40">
    <property type="entry name" value="lambda repressor-like DNA-binding domains"/>
    <property type="match status" value="1"/>
</dbReference>
<feature type="domain" description="HTH cro/C1-type" evidence="3">
    <location>
        <begin position="7"/>
        <end position="61"/>
    </location>
</feature>
<dbReference type="PANTHER" id="PTHR46558:SF4">
    <property type="entry name" value="DNA-BIDING PHAGE PROTEIN"/>
    <property type="match status" value="1"/>
</dbReference>
<dbReference type="SMART" id="SM00530">
    <property type="entry name" value="HTH_XRE"/>
    <property type="match status" value="1"/>
</dbReference>
<dbReference type="Pfam" id="PF01381">
    <property type="entry name" value="HTH_3"/>
    <property type="match status" value="1"/>
</dbReference>
<feature type="transmembrane region" description="Helical" evidence="2">
    <location>
        <begin position="88"/>
        <end position="105"/>
    </location>
</feature>
<dbReference type="PANTHER" id="PTHR46558">
    <property type="entry name" value="TRACRIPTIONAL REGULATORY PROTEIN-RELATED-RELATED"/>
    <property type="match status" value="1"/>
</dbReference>
<feature type="transmembrane region" description="Helical" evidence="2">
    <location>
        <begin position="272"/>
        <end position="293"/>
    </location>
</feature>
<dbReference type="InterPro" id="IPR001387">
    <property type="entry name" value="Cro/C1-type_HTH"/>
</dbReference>